<evidence type="ECO:0000256" key="1">
    <source>
        <dbReference type="ARBA" id="ARBA00023015"/>
    </source>
</evidence>
<sequence>MNKPLNLNAELVPQAYAEALLALCEELGVPRERLLTQAGVRQQVLNNPTGRLSLADFHLLASAALLLCDEPALGLLLGRRLNASAHGILGYALLSSADLGRAIQFALRYYRVLGLTFELELVDSSDWLELRASESIPLGTLSRFAAEGLFGSLYSIAQFLLGERPQGVEVGFAYPAPGHAQLYRQVFGRAAVFEQPWHWFRLPRHYLARPMALANPATMQMCEQQCEALLASLDVQEGLLSRLRRLLLARPGDFPSLDSAARALHTSGRSLRRHLAAHGTSYQQVLDEVRKRLALQYLQTTHLPLFEIAQLLGFSDPSNFRRAFRKWTGRAPKDYRARPLTEENAR</sequence>
<dbReference type="AlphaFoldDB" id="A0A2V4LD71"/>
<dbReference type="SMART" id="SM00342">
    <property type="entry name" value="HTH_ARAC"/>
    <property type="match status" value="1"/>
</dbReference>
<dbReference type="InterPro" id="IPR032687">
    <property type="entry name" value="AraC-type_N"/>
</dbReference>
<dbReference type="PRINTS" id="PR00032">
    <property type="entry name" value="HTHARAC"/>
</dbReference>
<dbReference type="EMBL" id="QJRX01000002">
    <property type="protein sequence ID" value="PYC28574.1"/>
    <property type="molecule type" value="Genomic_DNA"/>
</dbReference>
<name>A0A2V4LD71_AQUAC</name>
<dbReference type="GO" id="GO:0003700">
    <property type="term" value="F:DNA-binding transcription factor activity"/>
    <property type="evidence" value="ECO:0007669"/>
    <property type="project" value="InterPro"/>
</dbReference>
<dbReference type="PANTHER" id="PTHR47894:SF1">
    <property type="entry name" value="HTH-TYPE TRANSCRIPTIONAL REGULATOR VQSM"/>
    <property type="match status" value="1"/>
</dbReference>
<evidence type="ECO:0000259" key="4">
    <source>
        <dbReference type="PROSITE" id="PS01124"/>
    </source>
</evidence>
<dbReference type="GO" id="GO:0000976">
    <property type="term" value="F:transcription cis-regulatory region binding"/>
    <property type="evidence" value="ECO:0007669"/>
    <property type="project" value="TreeGrafter"/>
</dbReference>
<evidence type="ECO:0000256" key="2">
    <source>
        <dbReference type="ARBA" id="ARBA00023125"/>
    </source>
</evidence>
<dbReference type="Gene3D" id="1.10.10.60">
    <property type="entry name" value="Homeodomain-like"/>
    <property type="match status" value="1"/>
</dbReference>
<keyword evidence="2" id="KW-0238">DNA-binding</keyword>
<dbReference type="Pfam" id="PF12625">
    <property type="entry name" value="Arabinose_bd"/>
    <property type="match status" value="1"/>
</dbReference>
<proteinExistence type="predicted"/>
<dbReference type="InterPro" id="IPR020449">
    <property type="entry name" value="Tscrpt_reg_AraC-type_HTH"/>
</dbReference>
<dbReference type="InterPro" id="IPR018060">
    <property type="entry name" value="HTH_AraC"/>
</dbReference>
<evidence type="ECO:0000256" key="3">
    <source>
        <dbReference type="ARBA" id="ARBA00023163"/>
    </source>
</evidence>
<gene>
    <name evidence="5" type="ORF">DMO17_05180</name>
</gene>
<organism evidence="5 6">
    <name type="scientific">Aquipseudomonas alcaligenes</name>
    <name type="common">Pseudomonas alcaligenes</name>
    <dbReference type="NCBI Taxonomy" id="43263"/>
    <lineage>
        <taxon>Bacteria</taxon>
        <taxon>Pseudomonadati</taxon>
        <taxon>Pseudomonadota</taxon>
        <taxon>Gammaproteobacteria</taxon>
        <taxon>Pseudomonadales</taxon>
        <taxon>Pseudomonadaceae</taxon>
        <taxon>Aquipseudomonas</taxon>
    </lineage>
</organism>
<comment type="caution">
    <text evidence="5">The sequence shown here is derived from an EMBL/GenBank/DDBJ whole genome shotgun (WGS) entry which is preliminary data.</text>
</comment>
<dbReference type="RefSeq" id="WP_110681336.1">
    <property type="nucleotide sequence ID" value="NZ_QJRX01000002.1"/>
</dbReference>
<dbReference type="PROSITE" id="PS01124">
    <property type="entry name" value="HTH_ARAC_FAMILY_2"/>
    <property type="match status" value="1"/>
</dbReference>
<reference evidence="5 6" key="1">
    <citation type="submission" date="2018-06" db="EMBL/GenBank/DDBJ databases">
        <title>Pseudomonas diversity within urban Lake Michigan freshwaters.</title>
        <authorList>
            <person name="Batrich M."/>
            <person name="Hatzopoulos T."/>
            <person name="Putonti C."/>
        </authorList>
    </citation>
    <scope>NUCLEOTIDE SEQUENCE [LARGE SCALE GENOMIC DNA]</scope>
    <source>
        <strain evidence="5 6">MB-090714</strain>
    </source>
</reference>
<dbReference type="PANTHER" id="PTHR47894">
    <property type="entry name" value="HTH-TYPE TRANSCRIPTIONAL REGULATOR GADX"/>
    <property type="match status" value="1"/>
</dbReference>
<protein>
    <submittedName>
        <fullName evidence="5">AraC family transcriptional regulator</fullName>
    </submittedName>
</protein>
<keyword evidence="1" id="KW-0805">Transcription regulation</keyword>
<dbReference type="GO" id="GO:0005829">
    <property type="term" value="C:cytosol"/>
    <property type="evidence" value="ECO:0007669"/>
    <property type="project" value="TreeGrafter"/>
</dbReference>
<evidence type="ECO:0000313" key="5">
    <source>
        <dbReference type="EMBL" id="PYC28574.1"/>
    </source>
</evidence>
<dbReference type="Pfam" id="PF12833">
    <property type="entry name" value="HTH_18"/>
    <property type="match status" value="1"/>
</dbReference>
<dbReference type="InterPro" id="IPR009057">
    <property type="entry name" value="Homeodomain-like_sf"/>
</dbReference>
<dbReference type="Proteomes" id="UP000248146">
    <property type="component" value="Unassembled WGS sequence"/>
</dbReference>
<feature type="domain" description="HTH araC/xylS-type" evidence="4">
    <location>
        <begin position="241"/>
        <end position="338"/>
    </location>
</feature>
<evidence type="ECO:0000313" key="6">
    <source>
        <dbReference type="Proteomes" id="UP000248146"/>
    </source>
</evidence>
<dbReference type="SUPFAM" id="SSF46689">
    <property type="entry name" value="Homeodomain-like"/>
    <property type="match status" value="1"/>
</dbReference>
<dbReference type="OrthoDB" id="5582699at2"/>
<accession>A0A2V4LD71</accession>
<keyword evidence="3" id="KW-0804">Transcription</keyword>